<dbReference type="AlphaFoldDB" id="Q0UNA5"/>
<accession>Q0UNA5</accession>
<dbReference type="Proteomes" id="UP000001055">
    <property type="component" value="Unassembled WGS sequence"/>
</dbReference>
<organism evidence="2 3">
    <name type="scientific">Phaeosphaeria nodorum (strain SN15 / ATCC MYA-4574 / FGSC 10173)</name>
    <name type="common">Glume blotch fungus</name>
    <name type="synonym">Parastagonospora nodorum</name>
    <dbReference type="NCBI Taxonomy" id="321614"/>
    <lineage>
        <taxon>Eukaryota</taxon>
        <taxon>Fungi</taxon>
        <taxon>Dikarya</taxon>
        <taxon>Ascomycota</taxon>
        <taxon>Pezizomycotina</taxon>
        <taxon>Dothideomycetes</taxon>
        <taxon>Pleosporomycetidae</taxon>
        <taxon>Pleosporales</taxon>
        <taxon>Pleosporineae</taxon>
        <taxon>Phaeosphaeriaceae</taxon>
        <taxon>Parastagonospora</taxon>
    </lineage>
</organism>
<proteinExistence type="predicted"/>
<feature type="region of interest" description="Disordered" evidence="1">
    <location>
        <begin position="1"/>
        <end position="63"/>
    </location>
</feature>
<sequence>MATMQPVTGSPLLPLPSCLARATASSGSNRQARRSRAPIADTQTREGTESHRNGRSGSGYSGLARSSSLAQVLVAHVRARQEGSSQKLAQPARCLLRHTRPNFTITKRPDVTSTISTQDPFSLDPSGIN</sequence>
<dbReference type="EMBL" id="CH445334">
    <property type="protein sequence ID" value="EAT85410.1"/>
    <property type="molecule type" value="Genomic_DNA"/>
</dbReference>
<feature type="region of interest" description="Disordered" evidence="1">
    <location>
        <begin position="107"/>
        <end position="129"/>
    </location>
</feature>
<dbReference type="GeneID" id="5974012"/>
<reference evidence="3" key="1">
    <citation type="journal article" date="2007" name="Plant Cell">
        <title>Dothideomycete-plant interactions illuminated by genome sequencing and EST analysis of the wheat pathogen Stagonospora nodorum.</title>
        <authorList>
            <person name="Hane J.K."/>
            <person name="Lowe R.G."/>
            <person name="Solomon P.S."/>
            <person name="Tan K.C."/>
            <person name="Schoch C.L."/>
            <person name="Spatafora J.W."/>
            <person name="Crous P.W."/>
            <person name="Kodira C."/>
            <person name="Birren B.W."/>
            <person name="Galagan J.E."/>
            <person name="Torriani S.F."/>
            <person name="McDonald B.A."/>
            <person name="Oliver R.P."/>
        </authorList>
    </citation>
    <scope>NUCLEOTIDE SEQUENCE [LARGE SCALE GENOMIC DNA]</scope>
    <source>
        <strain evidence="3">SN15 / ATCC MYA-4574 / FGSC 10173</strain>
    </source>
</reference>
<dbReference type="RefSeq" id="XP_001797122.1">
    <property type="nucleotide sequence ID" value="XM_001797070.1"/>
</dbReference>
<evidence type="ECO:0000313" key="3">
    <source>
        <dbReference type="Proteomes" id="UP000001055"/>
    </source>
</evidence>
<dbReference type="InParanoid" id="Q0UNA5"/>
<dbReference type="KEGG" id="pno:SNOG_06759"/>
<gene>
    <name evidence="2" type="ORF">SNOG_06759</name>
</gene>
<feature type="compositionally biased region" description="Polar residues" evidence="1">
    <location>
        <begin position="107"/>
        <end position="120"/>
    </location>
</feature>
<evidence type="ECO:0000256" key="1">
    <source>
        <dbReference type="SAM" id="MobiDB-lite"/>
    </source>
</evidence>
<feature type="compositionally biased region" description="Basic and acidic residues" evidence="1">
    <location>
        <begin position="43"/>
        <end position="52"/>
    </location>
</feature>
<evidence type="ECO:0000313" key="2">
    <source>
        <dbReference type="EMBL" id="EAT85410.1"/>
    </source>
</evidence>
<name>Q0UNA5_PHANO</name>
<protein>
    <submittedName>
        <fullName evidence="2">Uncharacterized protein</fullName>
    </submittedName>
</protein>